<dbReference type="EnsemblMetazoa" id="AMAM019213-RA">
    <property type="protein sequence ID" value="AMAM019213-PA"/>
    <property type="gene ID" value="AMAM019213"/>
</dbReference>
<keyword evidence="2" id="KW-1185">Reference proteome</keyword>
<protein>
    <submittedName>
        <fullName evidence="1">Uncharacterized protein</fullName>
    </submittedName>
</protein>
<evidence type="ECO:0000313" key="1">
    <source>
        <dbReference type="EnsemblMetazoa" id="AMAM019213-PA"/>
    </source>
</evidence>
<organism evidence="1 2">
    <name type="scientific">Anopheles maculatus</name>
    <dbReference type="NCBI Taxonomy" id="74869"/>
    <lineage>
        <taxon>Eukaryota</taxon>
        <taxon>Metazoa</taxon>
        <taxon>Ecdysozoa</taxon>
        <taxon>Arthropoda</taxon>
        <taxon>Hexapoda</taxon>
        <taxon>Insecta</taxon>
        <taxon>Pterygota</taxon>
        <taxon>Neoptera</taxon>
        <taxon>Endopterygota</taxon>
        <taxon>Diptera</taxon>
        <taxon>Nematocera</taxon>
        <taxon>Culicoidea</taxon>
        <taxon>Culicidae</taxon>
        <taxon>Anophelinae</taxon>
        <taxon>Anopheles</taxon>
        <taxon>Anopheles maculatus group</taxon>
    </lineage>
</organism>
<reference evidence="2" key="1">
    <citation type="submission" date="2013-09" db="EMBL/GenBank/DDBJ databases">
        <title>The Genome Sequence of Anopheles maculatus species B.</title>
        <authorList>
            <consortium name="The Broad Institute Genomics Platform"/>
            <person name="Neafsey D.E."/>
            <person name="Besansky N."/>
            <person name="Howell P."/>
            <person name="Walton C."/>
            <person name="Young S.K."/>
            <person name="Zeng Q."/>
            <person name="Gargeya S."/>
            <person name="Fitzgerald M."/>
            <person name="Haas B."/>
            <person name="Abouelleil A."/>
            <person name="Allen A.W."/>
            <person name="Alvarado L."/>
            <person name="Arachchi H.M."/>
            <person name="Berlin A.M."/>
            <person name="Chapman S.B."/>
            <person name="Gainer-Dewar J."/>
            <person name="Goldberg J."/>
            <person name="Griggs A."/>
            <person name="Gujja S."/>
            <person name="Hansen M."/>
            <person name="Howarth C."/>
            <person name="Imamovic A."/>
            <person name="Ireland A."/>
            <person name="Larimer J."/>
            <person name="McCowan C."/>
            <person name="Murphy C."/>
            <person name="Pearson M."/>
            <person name="Poon T.W."/>
            <person name="Priest M."/>
            <person name="Roberts A."/>
            <person name="Saif S."/>
            <person name="Shea T."/>
            <person name="Sisk P."/>
            <person name="Sykes S."/>
            <person name="Wortman J."/>
            <person name="Nusbaum C."/>
            <person name="Birren B."/>
        </authorList>
    </citation>
    <scope>NUCLEOTIDE SEQUENCE [LARGE SCALE GENOMIC DNA]</scope>
    <source>
        <strain evidence="2">maculatus3</strain>
    </source>
</reference>
<reference evidence="1" key="2">
    <citation type="submission" date="2020-05" db="UniProtKB">
        <authorList>
            <consortium name="EnsemblMetazoa"/>
        </authorList>
    </citation>
    <scope>IDENTIFICATION</scope>
    <source>
        <strain evidence="1">maculatus3</strain>
    </source>
</reference>
<proteinExistence type="predicted"/>
<dbReference type="AlphaFoldDB" id="A0A182T418"/>
<accession>A0A182T418</accession>
<dbReference type="VEuPathDB" id="VectorBase:AMAM019213"/>
<dbReference type="Proteomes" id="UP000075901">
    <property type="component" value="Unassembled WGS sequence"/>
</dbReference>
<name>A0A182T418_9DIPT</name>
<evidence type="ECO:0000313" key="2">
    <source>
        <dbReference type="Proteomes" id="UP000075901"/>
    </source>
</evidence>
<sequence length="580" mass="67139">TVEYAKAAQHLQHSTAPISDTRTLSQDQFTLTVLHLLESLIIHENVLTIDENSVTVSCLRVALEQLKRHDRLEESVENRLVIRHKLLGLVMLCLNNMFFLQTLESTDLNLRVVATDMIVLLKEELHERPFDALSCEFTYNLIYTIVSAVNQSFLHLCDNLVSEQLFLTIFKLLESNLDIVKHTYSFLQQGSTNEAITSSNGTVVPWTQTMSVCSSGLIEILITMLHNFIFALAPTRGSCRKTRKSRFRLHHSRQDIRNGYVCALENLLLNLFSQVKHSDQRLMVNFFKVYQLCCCNTNAHTLQVLLKLSNDELIPKLRLNFASRAIVHAIFNRSQCETCESDHAANTFYEQFTRTHREVFGEFKRAENRSRMPTFLRYLQDIVRVVPYRLRAFILQELVLKQLHRELGHFVERTDSEEQAVGGLATAEDDGWKEIVNACLSIVCRFVIKQEQREMNLFYREENLELLRALAGRVEFTHSMQLIMTTGILDRSLSDKFVQNLVEMLLNHLDEKIVCIANIFTTISSSKVEVSLKTVEKSSAAAGKQRKIPLETMLQLHQEHWKTVRQLLKESERFREQFFR</sequence>